<evidence type="ECO:0000256" key="7">
    <source>
        <dbReference type="ARBA" id="ARBA00023163"/>
    </source>
</evidence>
<keyword evidence="2" id="KW-0479">Metal-binding</keyword>
<feature type="domain" description="C2H2-type" evidence="11">
    <location>
        <begin position="24"/>
        <end position="46"/>
    </location>
</feature>
<evidence type="ECO:0000256" key="1">
    <source>
        <dbReference type="ARBA" id="ARBA00004123"/>
    </source>
</evidence>
<keyword evidence="13" id="KW-1185">Reference proteome</keyword>
<dbReference type="Proteomes" id="UP001229421">
    <property type="component" value="Unassembled WGS sequence"/>
</dbReference>
<keyword evidence="5" id="KW-0862">Zinc</keyword>
<protein>
    <recommendedName>
        <fullName evidence="11">C2H2-type domain-containing protein</fullName>
    </recommendedName>
</protein>
<evidence type="ECO:0000256" key="5">
    <source>
        <dbReference type="ARBA" id="ARBA00022833"/>
    </source>
</evidence>
<dbReference type="InterPro" id="IPR036236">
    <property type="entry name" value="Znf_C2H2_sf"/>
</dbReference>
<comment type="subcellular location">
    <subcellularLocation>
        <location evidence="1">Nucleus</location>
    </subcellularLocation>
</comment>
<evidence type="ECO:0000256" key="10">
    <source>
        <dbReference type="SAM" id="MobiDB-lite"/>
    </source>
</evidence>
<keyword evidence="4 9" id="KW-0863">Zinc-finger</keyword>
<dbReference type="PROSITE" id="PS00028">
    <property type="entry name" value="ZINC_FINGER_C2H2_1"/>
    <property type="match status" value="2"/>
</dbReference>
<comment type="caution">
    <text evidence="12">The sequence shown here is derived from an EMBL/GenBank/DDBJ whole genome shotgun (WGS) entry which is preliminary data.</text>
</comment>
<name>A0AAD8L928_TARER</name>
<gene>
    <name evidence="12" type="ORF">QVD17_03862</name>
</gene>
<feature type="region of interest" description="Disordered" evidence="10">
    <location>
        <begin position="1"/>
        <end position="21"/>
    </location>
</feature>
<keyword evidence="3" id="KW-0677">Repeat</keyword>
<dbReference type="SUPFAM" id="SSF57667">
    <property type="entry name" value="beta-beta-alpha zinc fingers"/>
    <property type="match status" value="1"/>
</dbReference>
<evidence type="ECO:0000256" key="3">
    <source>
        <dbReference type="ARBA" id="ARBA00022737"/>
    </source>
</evidence>
<reference evidence="12" key="1">
    <citation type="journal article" date="2023" name="bioRxiv">
        <title>Improved chromosome-level genome assembly for marigold (Tagetes erecta).</title>
        <authorList>
            <person name="Jiang F."/>
            <person name="Yuan L."/>
            <person name="Wang S."/>
            <person name="Wang H."/>
            <person name="Xu D."/>
            <person name="Wang A."/>
            <person name="Fan W."/>
        </authorList>
    </citation>
    <scope>NUCLEOTIDE SEQUENCE</scope>
    <source>
        <strain evidence="12">WSJ</strain>
        <tissue evidence="12">Leaf</tissue>
    </source>
</reference>
<dbReference type="PANTHER" id="PTHR26374">
    <property type="entry name" value="ZINC FINGER PROTEIN ZAT5"/>
    <property type="match status" value="1"/>
</dbReference>
<evidence type="ECO:0000256" key="8">
    <source>
        <dbReference type="ARBA" id="ARBA00023242"/>
    </source>
</evidence>
<evidence type="ECO:0000313" key="13">
    <source>
        <dbReference type="Proteomes" id="UP001229421"/>
    </source>
</evidence>
<dbReference type="PANTHER" id="PTHR26374:SF413">
    <property type="entry name" value="ZINC FINGER C2H2-TYPE_INTEGRASE DNA-BINDING DOMAIN-CONTAINING PROTEIN-RELATED"/>
    <property type="match status" value="1"/>
</dbReference>
<evidence type="ECO:0000256" key="6">
    <source>
        <dbReference type="ARBA" id="ARBA00023015"/>
    </source>
</evidence>
<dbReference type="GO" id="GO:0008270">
    <property type="term" value="F:zinc ion binding"/>
    <property type="evidence" value="ECO:0007669"/>
    <property type="project" value="UniProtKB-KW"/>
</dbReference>
<evidence type="ECO:0000256" key="2">
    <source>
        <dbReference type="ARBA" id="ARBA00022723"/>
    </source>
</evidence>
<dbReference type="SMART" id="SM00355">
    <property type="entry name" value="ZnF_C2H2"/>
    <property type="match status" value="2"/>
</dbReference>
<evidence type="ECO:0000256" key="9">
    <source>
        <dbReference type="PROSITE-ProRule" id="PRU00042"/>
    </source>
</evidence>
<evidence type="ECO:0000256" key="4">
    <source>
        <dbReference type="ARBA" id="ARBA00022771"/>
    </source>
</evidence>
<dbReference type="InterPro" id="IPR013087">
    <property type="entry name" value="Znf_C2H2_type"/>
</dbReference>
<keyword evidence="8" id="KW-0539">Nucleus</keyword>
<proteinExistence type="predicted"/>
<dbReference type="AlphaFoldDB" id="A0AAD8L928"/>
<dbReference type="EMBL" id="JAUHHV010000001">
    <property type="protein sequence ID" value="KAK1438059.1"/>
    <property type="molecule type" value="Genomic_DNA"/>
</dbReference>
<dbReference type="GO" id="GO:0005634">
    <property type="term" value="C:nucleus"/>
    <property type="evidence" value="ECO:0007669"/>
    <property type="project" value="UniProtKB-SubCell"/>
</dbReference>
<dbReference type="PROSITE" id="PS50157">
    <property type="entry name" value="ZINC_FINGER_C2H2_2"/>
    <property type="match status" value="2"/>
</dbReference>
<keyword evidence="6" id="KW-0805">Transcription regulation</keyword>
<keyword evidence="7" id="KW-0804">Transcription</keyword>
<accession>A0AAD8L928</accession>
<evidence type="ECO:0000313" key="12">
    <source>
        <dbReference type="EMBL" id="KAK1438059.1"/>
    </source>
</evidence>
<feature type="domain" description="C2H2-type" evidence="11">
    <location>
        <begin position="71"/>
        <end position="98"/>
    </location>
</feature>
<sequence length="166" mass="18209">MEGGSNSNGGSVNVPEEEAAGGGYKCKTCRKRFDTFQALGGHQGIHKKIDDDANFLSLNILGPVKSSSGSHKCKLCMKVFESGPALGGHMTRHRNGKVAVESSDDDRVMGKVKRLKTEKDVVDDDDDDEEEKKRRELILAAKEWRLWPVHVLGLLIIDLALDYGSV</sequence>
<dbReference type="Pfam" id="PF13912">
    <property type="entry name" value="zf-C2H2_6"/>
    <property type="match status" value="2"/>
</dbReference>
<dbReference type="GO" id="GO:0010200">
    <property type="term" value="P:response to chitin"/>
    <property type="evidence" value="ECO:0007669"/>
    <property type="project" value="TreeGrafter"/>
</dbReference>
<organism evidence="12 13">
    <name type="scientific">Tagetes erecta</name>
    <name type="common">African marigold</name>
    <dbReference type="NCBI Taxonomy" id="13708"/>
    <lineage>
        <taxon>Eukaryota</taxon>
        <taxon>Viridiplantae</taxon>
        <taxon>Streptophyta</taxon>
        <taxon>Embryophyta</taxon>
        <taxon>Tracheophyta</taxon>
        <taxon>Spermatophyta</taxon>
        <taxon>Magnoliopsida</taxon>
        <taxon>eudicotyledons</taxon>
        <taxon>Gunneridae</taxon>
        <taxon>Pentapetalae</taxon>
        <taxon>asterids</taxon>
        <taxon>campanulids</taxon>
        <taxon>Asterales</taxon>
        <taxon>Asteraceae</taxon>
        <taxon>Asteroideae</taxon>
        <taxon>Heliantheae alliance</taxon>
        <taxon>Tageteae</taxon>
        <taxon>Tagetes</taxon>
    </lineage>
</organism>
<evidence type="ECO:0000259" key="11">
    <source>
        <dbReference type="PROSITE" id="PS50157"/>
    </source>
</evidence>
<dbReference type="Gene3D" id="3.30.160.60">
    <property type="entry name" value="Classic Zinc Finger"/>
    <property type="match status" value="1"/>
</dbReference>